<feature type="compositionally biased region" description="Basic and acidic residues" evidence="1">
    <location>
        <begin position="94"/>
        <end position="104"/>
    </location>
</feature>
<protein>
    <submittedName>
        <fullName evidence="4">Organ specific protein</fullName>
    </submittedName>
</protein>
<keyword evidence="3" id="KW-1185">Reference proteome</keyword>
<feature type="region of interest" description="Disordered" evidence="1">
    <location>
        <begin position="94"/>
        <end position="150"/>
    </location>
</feature>
<sequence length="150" mass="16742">MVDHTKMSISKRNRDTPSGTRPVDVKPSQLSPEPTGYFGSTEEGRPLKKPVSSKKNNNLTTQVIDNHPGSDGVCKANVIATPVKVDEWVQVKDQKRPTVAKEKPVSQPVARKLKNDHRDRSFIFHNVKKSESPEPRTHFGHDRAAKLANT</sequence>
<dbReference type="Proteomes" id="UP000279833">
    <property type="component" value="Unassembled WGS sequence"/>
</dbReference>
<organism evidence="4">
    <name type="scientific">Schistosoma curassoni</name>
    <dbReference type="NCBI Taxonomy" id="6186"/>
    <lineage>
        <taxon>Eukaryota</taxon>
        <taxon>Metazoa</taxon>
        <taxon>Spiralia</taxon>
        <taxon>Lophotrochozoa</taxon>
        <taxon>Platyhelminthes</taxon>
        <taxon>Trematoda</taxon>
        <taxon>Digenea</taxon>
        <taxon>Strigeidida</taxon>
        <taxon>Schistosomatoidea</taxon>
        <taxon>Schistosomatidae</taxon>
        <taxon>Schistosoma</taxon>
    </lineage>
</organism>
<evidence type="ECO:0000256" key="1">
    <source>
        <dbReference type="SAM" id="MobiDB-lite"/>
    </source>
</evidence>
<feature type="compositionally biased region" description="Basic and acidic residues" evidence="1">
    <location>
        <begin position="116"/>
        <end position="150"/>
    </location>
</feature>
<feature type="region of interest" description="Disordered" evidence="1">
    <location>
        <begin position="1"/>
        <end position="71"/>
    </location>
</feature>
<reference evidence="2 3" key="2">
    <citation type="submission" date="2018-11" db="EMBL/GenBank/DDBJ databases">
        <authorList>
            <consortium name="Pathogen Informatics"/>
        </authorList>
    </citation>
    <scope>NUCLEOTIDE SEQUENCE [LARGE SCALE GENOMIC DNA]</scope>
    <source>
        <strain evidence="2">Dakar</strain>
        <strain evidence="3">Dakar, Senegal</strain>
    </source>
</reference>
<proteinExistence type="predicted"/>
<gene>
    <name evidence="2" type="ORF">SCUD_LOCUS1464</name>
</gene>
<dbReference type="WBParaSite" id="SCUD_0000146301-mRNA-1">
    <property type="protein sequence ID" value="SCUD_0000146301-mRNA-1"/>
    <property type="gene ID" value="SCUD_0000146301"/>
</dbReference>
<evidence type="ECO:0000313" key="4">
    <source>
        <dbReference type="WBParaSite" id="SCUD_0000146301-mRNA-1"/>
    </source>
</evidence>
<dbReference type="EMBL" id="UZAK01001185">
    <property type="protein sequence ID" value="VDO67842.1"/>
    <property type="molecule type" value="Genomic_DNA"/>
</dbReference>
<evidence type="ECO:0000313" key="2">
    <source>
        <dbReference type="EMBL" id="VDO67842.1"/>
    </source>
</evidence>
<dbReference type="AlphaFoldDB" id="A0A183JFJ6"/>
<evidence type="ECO:0000313" key="3">
    <source>
        <dbReference type="Proteomes" id="UP000279833"/>
    </source>
</evidence>
<dbReference type="STRING" id="6186.A0A183JFJ6"/>
<feature type="compositionally biased region" description="Polar residues" evidence="1">
    <location>
        <begin position="53"/>
        <end position="64"/>
    </location>
</feature>
<reference evidence="4" key="1">
    <citation type="submission" date="2016-06" db="UniProtKB">
        <authorList>
            <consortium name="WormBaseParasite"/>
        </authorList>
    </citation>
    <scope>IDENTIFICATION</scope>
</reference>
<accession>A0A183JFJ6</accession>
<name>A0A183JFJ6_9TREM</name>